<keyword evidence="2" id="KW-1185">Reference proteome</keyword>
<accession>M2RCX0</accession>
<dbReference type="EMBL" id="KB445798">
    <property type="protein sequence ID" value="EMD36277.1"/>
    <property type="molecule type" value="Genomic_DNA"/>
</dbReference>
<evidence type="ECO:0000313" key="2">
    <source>
        <dbReference type="Proteomes" id="UP000016930"/>
    </source>
</evidence>
<gene>
    <name evidence="1" type="ORF">CERSUDRAFT_74295</name>
</gene>
<reference evidence="1 2" key="1">
    <citation type="journal article" date="2012" name="Proc. Natl. Acad. Sci. U.S.A.">
        <title>Comparative genomics of Ceriporiopsis subvermispora and Phanerochaete chrysosporium provide insight into selective ligninolysis.</title>
        <authorList>
            <person name="Fernandez-Fueyo E."/>
            <person name="Ruiz-Duenas F.J."/>
            <person name="Ferreira P."/>
            <person name="Floudas D."/>
            <person name="Hibbett D.S."/>
            <person name="Canessa P."/>
            <person name="Larrondo L.F."/>
            <person name="James T.Y."/>
            <person name="Seelenfreund D."/>
            <person name="Lobos S."/>
            <person name="Polanco R."/>
            <person name="Tello M."/>
            <person name="Honda Y."/>
            <person name="Watanabe T."/>
            <person name="Watanabe T."/>
            <person name="Ryu J.S."/>
            <person name="Kubicek C.P."/>
            <person name="Schmoll M."/>
            <person name="Gaskell J."/>
            <person name="Hammel K.E."/>
            <person name="St John F.J."/>
            <person name="Vanden Wymelenberg A."/>
            <person name="Sabat G."/>
            <person name="Splinter BonDurant S."/>
            <person name="Syed K."/>
            <person name="Yadav J.S."/>
            <person name="Doddapaneni H."/>
            <person name="Subramanian V."/>
            <person name="Lavin J.L."/>
            <person name="Oguiza J.A."/>
            <person name="Perez G."/>
            <person name="Pisabarro A.G."/>
            <person name="Ramirez L."/>
            <person name="Santoyo F."/>
            <person name="Master E."/>
            <person name="Coutinho P.M."/>
            <person name="Henrissat B."/>
            <person name="Lombard V."/>
            <person name="Magnuson J.K."/>
            <person name="Kuees U."/>
            <person name="Hori C."/>
            <person name="Igarashi K."/>
            <person name="Samejima M."/>
            <person name="Held B.W."/>
            <person name="Barry K.W."/>
            <person name="LaButti K.M."/>
            <person name="Lapidus A."/>
            <person name="Lindquist E.A."/>
            <person name="Lucas S.M."/>
            <person name="Riley R."/>
            <person name="Salamov A.A."/>
            <person name="Hoffmeister D."/>
            <person name="Schwenk D."/>
            <person name="Hadar Y."/>
            <person name="Yarden O."/>
            <person name="de Vries R.P."/>
            <person name="Wiebenga A."/>
            <person name="Stenlid J."/>
            <person name="Eastwood D."/>
            <person name="Grigoriev I.V."/>
            <person name="Berka R.M."/>
            <person name="Blanchette R.A."/>
            <person name="Kersten P."/>
            <person name="Martinez A.T."/>
            <person name="Vicuna R."/>
            <person name="Cullen D."/>
        </authorList>
    </citation>
    <scope>NUCLEOTIDE SEQUENCE [LARGE SCALE GENOMIC DNA]</scope>
    <source>
        <strain evidence="1 2">B</strain>
    </source>
</reference>
<protein>
    <submittedName>
        <fullName evidence="1">Uncharacterized protein</fullName>
    </submittedName>
</protein>
<dbReference type="Proteomes" id="UP000016930">
    <property type="component" value="Unassembled WGS sequence"/>
</dbReference>
<proteinExistence type="predicted"/>
<dbReference type="HOGENOM" id="CLU_1011948_0_0_1"/>
<dbReference type="AlphaFoldDB" id="M2RCX0"/>
<sequence length="275" mass="30110">MRNAKLTCPQMMSQGFVLTPAYDADDMVHEFVDLQDLSFDLGEISDPFSLLLNLGPEAYQSLHDTSGWLQMTNQDFELTPAHDTGDMAYSTVWPAMLDQGLASTSAHDTGHMVNPETILATQSGPHAPTELGADQPSHDTPHLCTATVKFKLSLDAVRTLLEDKFPVLHNRDVTIKCVDTKEEGVTCPFCGSPEDFVNHVWRCHSDRSTLVLLGHRSGTAYSGGHCDGTIDVHAAPDGYLPLSEMITKHLKDEHPELNVKTSAVVRTRGAETKPS</sequence>
<name>M2RCX0_CERS8</name>
<organism evidence="1 2">
    <name type="scientific">Ceriporiopsis subvermispora (strain B)</name>
    <name type="common">White-rot fungus</name>
    <name type="synonym">Gelatoporia subvermispora</name>
    <dbReference type="NCBI Taxonomy" id="914234"/>
    <lineage>
        <taxon>Eukaryota</taxon>
        <taxon>Fungi</taxon>
        <taxon>Dikarya</taxon>
        <taxon>Basidiomycota</taxon>
        <taxon>Agaricomycotina</taxon>
        <taxon>Agaricomycetes</taxon>
        <taxon>Polyporales</taxon>
        <taxon>Gelatoporiaceae</taxon>
        <taxon>Gelatoporia</taxon>
    </lineage>
</organism>
<evidence type="ECO:0000313" key="1">
    <source>
        <dbReference type="EMBL" id="EMD36277.1"/>
    </source>
</evidence>